<dbReference type="PANTHER" id="PTHR43333">
    <property type="entry name" value="2-HACID_DH_C DOMAIN-CONTAINING PROTEIN"/>
    <property type="match status" value="1"/>
</dbReference>
<dbReference type="GO" id="GO:0016491">
    <property type="term" value="F:oxidoreductase activity"/>
    <property type="evidence" value="ECO:0007669"/>
    <property type="project" value="UniProtKB-KW"/>
</dbReference>
<comment type="caution">
    <text evidence="4">The sequence shown here is derived from an EMBL/GenBank/DDBJ whole genome shotgun (WGS) entry which is preliminary data.</text>
</comment>
<evidence type="ECO:0000259" key="3">
    <source>
        <dbReference type="Pfam" id="PF02826"/>
    </source>
</evidence>
<dbReference type="Proteomes" id="UP000248790">
    <property type="component" value="Unassembled WGS sequence"/>
</dbReference>
<dbReference type="GO" id="GO:0051287">
    <property type="term" value="F:NAD binding"/>
    <property type="evidence" value="ECO:0007669"/>
    <property type="project" value="InterPro"/>
</dbReference>
<dbReference type="EMBL" id="QLMC01000003">
    <property type="protein sequence ID" value="RAJ97422.1"/>
    <property type="molecule type" value="Genomic_DNA"/>
</dbReference>
<evidence type="ECO:0000313" key="5">
    <source>
        <dbReference type="Proteomes" id="UP000248790"/>
    </source>
</evidence>
<accession>A0A327WVW1</accession>
<keyword evidence="2" id="KW-0520">NAD</keyword>
<dbReference type="InterPro" id="IPR036291">
    <property type="entry name" value="NAD(P)-bd_dom_sf"/>
</dbReference>
<dbReference type="SUPFAM" id="SSF52283">
    <property type="entry name" value="Formate/glycerate dehydrogenase catalytic domain-like"/>
    <property type="match status" value="1"/>
</dbReference>
<dbReference type="Pfam" id="PF02826">
    <property type="entry name" value="2-Hacid_dh_C"/>
    <property type="match status" value="1"/>
</dbReference>
<dbReference type="InterPro" id="IPR006140">
    <property type="entry name" value="D-isomer_DH_NAD-bd"/>
</dbReference>
<keyword evidence="1" id="KW-0560">Oxidoreductase</keyword>
<dbReference type="RefSeq" id="WP_111628409.1">
    <property type="nucleotide sequence ID" value="NZ_QLMC01000003.1"/>
</dbReference>
<evidence type="ECO:0000256" key="1">
    <source>
        <dbReference type="ARBA" id="ARBA00023002"/>
    </source>
</evidence>
<dbReference type="CDD" id="cd05300">
    <property type="entry name" value="2-Hacid_dh_1"/>
    <property type="match status" value="1"/>
</dbReference>
<evidence type="ECO:0000313" key="4">
    <source>
        <dbReference type="EMBL" id="RAJ97422.1"/>
    </source>
</evidence>
<sequence length="309" mass="34256">MIVFVNTPLSDSSKAYFRQHLPTDFEVIFKKDLPETEQAAAFRRADFVLGNPPAAWFSEGHNLKWWQLDSAGFDAYKAVQLNAPVTNMGDYFAWPCAETIVAGIMAFYRDIHELAVLQTQKKWVGVPLRFKLHLLKDKKVIILGAGTIGQAVRQMLTGFQCAVKMLARTNPEAELHTPEELKAALPETDLVINCLPGTAKGFFSAELINAMKPGSLYANIGRGSTTDEKALIEALQRGHLAGAVLDVTEVEPLPIDNPLWEMTNVILTQHTGGGQATEDQGKMDLFLQNLERFRTGQPLENQVELSKGY</sequence>
<evidence type="ECO:0000256" key="2">
    <source>
        <dbReference type="ARBA" id="ARBA00023027"/>
    </source>
</evidence>
<dbReference type="Gene3D" id="3.40.50.720">
    <property type="entry name" value="NAD(P)-binding Rossmann-like Domain"/>
    <property type="match status" value="2"/>
</dbReference>
<proteinExistence type="predicted"/>
<organism evidence="4 5">
    <name type="scientific">Larkinella arboricola</name>
    <dbReference type="NCBI Taxonomy" id="643671"/>
    <lineage>
        <taxon>Bacteria</taxon>
        <taxon>Pseudomonadati</taxon>
        <taxon>Bacteroidota</taxon>
        <taxon>Cytophagia</taxon>
        <taxon>Cytophagales</taxon>
        <taxon>Spirosomataceae</taxon>
        <taxon>Larkinella</taxon>
    </lineage>
</organism>
<protein>
    <submittedName>
        <fullName evidence="4">Phosphoglycerate dehydrogenase-like enzyme</fullName>
    </submittedName>
</protein>
<dbReference type="OrthoDB" id="9805416at2"/>
<gene>
    <name evidence="4" type="ORF">LX87_02322</name>
</gene>
<name>A0A327WVW1_LARAB</name>
<feature type="domain" description="D-isomer specific 2-hydroxyacid dehydrogenase NAD-binding" evidence="3">
    <location>
        <begin position="102"/>
        <end position="272"/>
    </location>
</feature>
<dbReference type="PANTHER" id="PTHR43333:SF1">
    <property type="entry name" value="D-ISOMER SPECIFIC 2-HYDROXYACID DEHYDROGENASE NAD-BINDING DOMAIN-CONTAINING PROTEIN"/>
    <property type="match status" value="1"/>
</dbReference>
<dbReference type="SUPFAM" id="SSF51735">
    <property type="entry name" value="NAD(P)-binding Rossmann-fold domains"/>
    <property type="match status" value="1"/>
</dbReference>
<dbReference type="AlphaFoldDB" id="A0A327WVW1"/>
<keyword evidence="5" id="KW-1185">Reference proteome</keyword>
<reference evidence="4 5" key="1">
    <citation type="submission" date="2018-06" db="EMBL/GenBank/DDBJ databases">
        <title>Genomic Encyclopedia of Archaeal and Bacterial Type Strains, Phase II (KMG-II): from individual species to whole genera.</title>
        <authorList>
            <person name="Goeker M."/>
        </authorList>
    </citation>
    <scope>NUCLEOTIDE SEQUENCE [LARGE SCALE GENOMIC DNA]</scope>
    <source>
        <strain evidence="4 5">DSM 21851</strain>
    </source>
</reference>